<keyword evidence="3" id="KW-1185">Reference proteome</keyword>
<organism evidence="2 3">
    <name type="scientific">Legionella busanensis</name>
    <dbReference type="NCBI Taxonomy" id="190655"/>
    <lineage>
        <taxon>Bacteria</taxon>
        <taxon>Pseudomonadati</taxon>
        <taxon>Pseudomonadota</taxon>
        <taxon>Gammaproteobacteria</taxon>
        <taxon>Legionellales</taxon>
        <taxon>Legionellaceae</taxon>
        <taxon>Legionella</taxon>
    </lineage>
</organism>
<dbReference type="EMBL" id="UGOD01000001">
    <property type="protein sequence ID" value="STX51451.1"/>
    <property type="molecule type" value="Genomic_DNA"/>
</dbReference>
<proteinExistence type="predicted"/>
<feature type="compositionally biased region" description="Polar residues" evidence="1">
    <location>
        <begin position="1"/>
        <end position="15"/>
    </location>
</feature>
<dbReference type="AlphaFoldDB" id="A0A378JL41"/>
<gene>
    <name evidence="2" type="ORF">NCTC13316_01546</name>
</gene>
<evidence type="ECO:0000313" key="3">
    <source>
        <dbReference type="Proteomes" id="UP000254794"/>
    </source>
</evidence>
<name>A0A378JL41_9GAMM</name>
<dbReference type="RefSeq" id="WP_115331087.1">
    <property type="nucleotide sequence ID" value="NZ_CAAAHP010000001.1"/>
</dbReference>
<protein>
    <submittedName>
        <fullName evidence="2">Uncharacterized protein</fullName>
    </submittedName>
</protein>
<dbReference type="OrthoDB" id="9950764at2"/>
<feature type="region of interest" description="Disordered" evidence="1">
    <location>
        <begin position="1"/>
        <end position="30"/>
    </location>
</feature>
<reference evidence="2 3" key="1">
    <citation type="submission" date="2018-06" db="EMBL/GenBank/DDBJ databases">
        <authorList>
            <consortium name="Pathogen Informatics"/>
            <person name="Doyle S."/>
        </authorList>
    </citation>
    <scope>NUCLEOTIDE SEQUENCE [LARGE SCALE GENOMIC DNA]</scope>
    <source>
        <strain evidence="2 3">NCTC13316</strain>
    </source>
</reference>
<evidence type="ECO:0000313" key="2">
    <source>
        <dbReference type="EMBL" id="STX51451.1"/>
    </source>
</evidence>
<evidence type="ECO:0000256" key="1">
    <source>
        <dbReference type="SAM" id="MobiDB-lite"/>
    </source>
</evidence>
<dbReference type="Proteomes" id="UP000254794">
    <property type="component" value="Unassembled WGS sequence"/>
</dbReference>
<feature type="compositionally biased region" description="Basic and acidic residues" evidence="1">
    <location>
        <begin position="18"/>
        <end position="30"/>
    </location>
</feature>
<sequence length="77" mass="8760">MSQSKETQKSLNKSPVLSKERKLERNEDMEKRLSFFSILAKTMLEMPTKDNLEALQRENDALSHSCCSESASNNPTP</sequence>
<accession>A0A378JL41</accession>